<gene>
    <name evidence="3" type="ORF">AVL61_16275</name>
</gene>
<proteinExistence type="predicted"/>
<dbReference type="RefSeq" id="WP_058872349.1">
    <property type="nucleotide sequence ID" value="NZ_LQBK01000001.1"/>
</dbReference>
<evidence type="ECO:0000256" key="2">
    <source>
        <dbReference type="SAM" id="SignalP"/>
    </source>
</evidence>
<feature type="chain" id="PRO_5038485771" description="Lipoprotein" evidence="2">
    <location>
        <begin position="19"/>
        <end position="136"/>
    </location>
</feature>
<dbReference type="EMBL" id="LQBK01000001">
    <property type="protein sequence ID" value="KUG62299.1"/>
    <property type="molecule type" value="Genomic_DNA"/>
</dbReference>
<sequence>MRRSLVTMLLTTSVLSLAGCADAEPGVYDGEQSEADLLPAQVPAGQYDFDPDSSRLLATHDGYQFFAVSSPSQGDCLLSFNPNAPDSWVAGCGSGGRVATSGLIGIQADYDPNGLPEEDAPQGWTRLTPQLQVSEG</sequence>
<evidence type="ECO:0000313" key="3">
    <source>
        <dbReference type="EMBL" id="KUG62299.1"/>
    </source>
</evidence>
<feature type="region of interest" description="Disordered" evidence="1">
    <location>
        <begin position="109"/>
        <end position="136"/>
    </location>
</feature>
<dbReference type="AlphaFoldDB" id="A0A0W8IR75"/>
<accession>A0A0W8IR75</accession>
<dbReference type="Proteomes" id="UP000053512">
    <property type="component" value="Unassembled WGS sequence"/>
</dbReference>
<feature type="compositionally biased region" description="Polar residues" evidence="1">
    <location>
        <begin position="125"/>
        <end position="136"/>
    </location>
</feature>
<reference evidence="4" key="1">
    <citation type="submission" date="2015-12" db="EMBL/GenBank/DDBJ databases">
        <authorList>
            <person name="Nair G.R."/>
            <person name="Kaur G."/>
            <person name="Mayilraj S."/>
        </authorList>
    </citation>
    <scope>NUCLEOTIDE SEQUENCE [LARGE SCALE GENOMIC DNA]</scope>
    <source>
        <strain evidence="4">CD08_4</strain>
    </source>
</reference>
<evidence type="ECO:0000256" key="1">
    <source>
        <dbReference type="SAM" id="MobiDB-lite"/>
    </source>
</evidence>
<name>A0A0W8IR75_KOCRO</name>
<keyword evidence="2" id="KW-0732">Signal</keyword>
<protein>
    <recommendedName>
        <fullName evidence="5">Lipoprotein</fullName>
    </recommendedName>
</protein>
<evidence type="ECO:0008006" key="5">
    <source>
        <dbReference type="Google" id="ProtNLM"/>
    </source>
</evidence>
<comment type="caution">
    <text evidence="3">The sequence shown here is derived from an EMBL/GenBank/DDBJ whole genome shotgun (WGS) entry which is preliminary data.</text>
</comment>
<organism evidence="3 4">
    <name type="scientific">Kocuria rosea subsp. polaris</name>
    <dbReference type="NCBI Taxonomy" id="136273"/>
    <lineage>
        <taxon>Bacteria</taxon>
        <taxon>Bacillati</taxon>
        <taxon>Actinomycetota</taxon>
        <taxon>Actinomycetes</taxon>
        <taxon>Micrococcales</taxon>
        <taxon>Micrococcaceae</taxon>
        <taxon>Kocuria</taxon>
    </lineage>
</organism>
<dbReference type="PROSITE" id="PS51257">
    <property type="entry name" value="PROKAR_LIPOPROTEIN"/>
    <property type="match status" value="1"/>
</dbReference>
<dbReference type="OrthoDB" id="4952992at2"/>
<feature type="signal peptide" evidence="2">
    <location>
        <begin position="1"/>
        <end position="18"/>
    </location>
</feature>
<evidence type="ECO:0000313" key="4">
    <source>
        <dbReference type="Proteomes" id="UP000053512"/>
    </source>
</evidence>